<organism evidence="1 2">
    <name type="scientific">Ameca splendens</name>
    <dbReference type="NCBI Taxonomy" id="208324"/>
    <lineage>
        <taxon>Eukaryota</taxon>
        <taxon>Metazoa</taxon>
        <taxon>Chordata</taxon>
        <taxon>Craniata</taxon>
        <taxon>Vertebrata</taxon>
        <taxon>Euteleostomi</taxon>
        <taxon>Actinopterygii</taxon>
        <taxon>Neopterygii</taxon>
        <taxon>Teleostei</taxon>
        <taxon>Neoteleostei</taxon>
        <taxon>Acanthomorphata</taxon>
        <taxon>Ovalentaria</taxon>
        <taxon>Atherinomorphae</taxon>
        <taxon>Cyprinodontiformes</taxon>
        <taxon>Goodeidae</taxon>
        <taxon>Ameca</taxon>
    </lineage>
</organism>
<name>A0ABV0ZK85_9TELE</name>
<dbReference type="Proteomes" id="UP001469553">
    <property type="component" value="Unassembled WGS sequence"/>
</dbReference>
<gene>
    <name evidence="1" type="ORF">AMECASPLE_002856</name>
</gene>
<reference evidence="1 2" key="1">
    <citation type="submission" date="2021-06" db="EMBL/GenBank/DDBJ databases">
        <authorList>
            <person name="Palmer J.M."/>
        </authorList>
    </citation>
    <scope>NUCLEOTIDE SEQUENCE [LARGE SCALE GENOMIC DNA]</scope>
    <source>
        <strain evidence="1 2">AS_MEX2019</strain>
        <tissue evidence="1">Muscle</tissue>
    </source>
</reference>
<comment type="caution">
    <text evidence="1">The sequence shown here is derived from an EMBL/GenBank/DDBJ whole genome shotgun (WGS) entry which is preliminary data.</text>
</comment>
<dbReference type="EMBL" id="JAHRIP010065940">
    <property type="protein sequence ID" value="MEQ2305911.1"/>
    <property type="molecule type" value="Genomic_DNA"/>
</dbReference>
<sequence>MLQMLVTVSRSPAEGECSKWAPSYIASCDVRLGAPRHISRNVRRNLYERTVLDTKWPKTPGGLVASSNVQMVQYSANKWSNICDKPNSNLIPPLKRPVSFSLLLFTQTDTIIPQ</sequence>
<accession>A0ABV0ZK85</accession>
<proteinExistence type="predicted"/>
<evidence type="ECO:0000313" key="2">
    <source>
        <dbReference type="Proteomes" id="UP001469553"/>
    </source>
</evidence>
<protein>
    <submittedName>
        <fullName evidence="1">Uncharacterized protein</fullName>
    </submittedName>
</protein>
<keyword evidence="2" id="KW-1185">Reference proteome</keyword>
<evidence type="ECO:0000313" key="1">
    <source>
        <dbReference type="EMBL" id="MEQ2305911.1"/>
    </source>
</evidence>